<evidence type="ECO:0000256" key="5">
    <source>
        <dbReference type="PROSITE-ProRule" id="PRU00042"/>
    </source>
</evidence>
<comment type="caution">
    <text evidence="8">The sequence shown here is derived from an EMBL/GenBank/DDBJ whole genome shotgun (WGS) entry which is preliminary data.</text>
</comment>
<feature type="region of interest" description="Disordered" evidence="6">
    <location>
        <begin position="159"/>
        <end position="179"/>
    </location>
</feature>
<protein>
    <recommendedName>
        <fullName evidence="7">C2H2-type domain-containing protein</fullName>
    </recommendedName>
</protein>
<dbReference type="PANTHER" id="PTHR24408:SF58">
    <property type="entry name" value="TRANSCRIPTION FACTOR (TFIIIA), PUTATIVE (AFU_ORTHOLOGUE AFUA_1G05150)-RELATED"/>
    <property type="match status" value="1"/>
</dbReference>
<accession>A0A0L0C9M9</accession>
<dbReference type="GO" id="GO:0005634">
    <property type="term" value="C:nucleus"/>
    <property type="evidence" value="ECO:0007669"/>
    <property type="project" value="TreeGrafter"/>
</dbReference>
<sequence length="969" mass="110937">MGKIQFCRICRTEKNLKYKTKELRQLNKKQLLLANATQQGQGNNRASKKLLLTTPTLGNICHVCDERIQIFHRLDDGGHDSCSDVEIEVVENTNKALPMQFVDAIPNGGFVQRAQRPETPVIVDDDDMLFNIFMQKFNQKTQIQRHQMAEQQQADGPFVNQFHAPYTPPQSTAGGSEGDESKVIEVLTSRENTPAPTTQALPPPPHTNCNLIDSQGHRIVAIIELDDVDENDSKNNDEIHSGLLTPAASSSNELSFTESIEHRSGTLSPNKYANFKSPSNNESRQSAAAAEEDDDEIVFRKVDIEQDKSSDIKKRKRKSYDEKELRLVASLSLVSSDSEAEDSPIKVQIKKSSNPPTVAETSSFVSQDPLICKVCKIKFPDSESLSIHERIHQGVKCTLCQVGFQQVKRLIHHMRRKHREYNGDTLSEKPRSGQDSCMTIRLRYMQRTTFYECQLCGRIDEVFREHKEHIIEKHANESKTLKDPIMKQLKCPLCKAKCGAQYLSLCRHLISSHEYQQYKSHLRELVHVSAFGWNAARQQEVAKTAKIFQFTRRKTFFFECKICRKVVAGYLHHLRHVNKHQAPSNEQTKVRAVTPNEIPSPLSTTLSTKNSLDLGEIQNKDKLSVSKHQQKKVDNKSKKLSTKSKQNKKSIQIEKVNEKTKKIQKSNECTVQKPKLKISQKKPLKIDKSKKTALNTNIKETGTVNESKKKIQLKIKLKPKDKETKEIPSGEKFNKRRPKNESSKIKTRDNDKLRGKSKVKAKAKDADQKPQVKKVKVKPPIRQIDLQKFKCSYCLKKFKGFRLYNLHLLQQHKENEYTECNTCNKLYTNSSLTTEHIKQCPQTFPACKRKRKFSDKSSLSGNFIDNSSQLYANKVPKKCDENFSNLEDNYLWLKDLLNIKESSRISDSKLTYNESTDTALYITKQSNLQCCYCLHLLPNGKALEEHIKQQHSQKSDILIKYKPFKSVSK</sequence>
<feature type="region of interest" description="Disordered" evidence="6">
    <location>
        <begin position="717"/>
        <end position="776"/>
    </location>
</feature>
<feature type="domain" description="C2H2-type" evidence="7">
    <location>
        <begin position="370"/>
        <end position="397"/>
    </location>
</feature>
<evidence type="ECO:0000313" key="8">
    <source>
        <dbReference type="EMBL" id="KNC28956.1"/>
    </source>
</evidence>
<evidence type="ECO:0000313" key="9">
    <source>
        <dbReference type="Proteomes" id="UP000037069"/>
    </source>
</evidence>
<feature type="region of interest" description="Disordered" evidence="6">
    <location>
        <begin position="192"/>
        <end position="212"/>
    </location>
</feature>
<keyword evidence="2" id="KW-0677">Repeat</keyword>
<evidence type="ECO:0000256" key="1">
    <source>
        <dbReference type="ARBA" id="ARBA00022723"/>
    </source>
</evidence>
<dbReference type="InterPro" id="IPR013087">
    <property type="entry name" value="Znf_C2H2_type"/>
</dbReference>
<dbReference type="EMBL" id="JRES01000720">
    <property type="protein sequence ID" value="KNC28956.1"/>
    <property type="molecule type" value="Genomic_DNA"/>
</dbReference>
<dbReference type="Gene3D" id="3.30.160.60">
    <property type="entry name" value="Classic Zinc Finger"/>
    <property type="match status" value="2"/>
</dbReference>
<name>A0A0L0C9M9_LUCCU</name>
<keyword evidence="4" id="KW-0862">Zinc</keyword>
<keyword evidence="9" id="KW-1185">Reference proteome</keyword>
<dbReference type="OMA" id="TIRLRYM"/>
<reference evidence="8 9" key="1">
    <citation type="journal article" date="2015" name="Nat. Commun.">
        <title>Lucilia cuprina genome unlocks parasitic fly biology to underpin future interventions.</title>
        <authorList>
            <person name="Anstead C.A."/>
            <person name="Korhonen P.K."/>
            <person name="Young N.D."/>
            <person name="Hall R.S."/>
            <person name="Jex A.R."/>
            <person name="Murali S.C."/>
            <person name="Hughes D.S."/>
            <person name="Lee S.F."/>
            <person name="Perry T."/>
            <person name="Stroehlein A.J."/>
            <person name="Ansell B.R."/>
            <person name="Breugelmans B."/>
            <person name="Hofmann A."/>
            <person name="Qu J."/>
            <person name="Dugan S."/>
            <person name="Lee S.L."/>
            <person name="Chao H."/>
            <person name="Dinh H."/>
            <person name="Han Y."/>
            <person name="Doddapaneni H.V."/>
            <person name="Worley K.C."/>
            <person name="Muzny D.M."/>
            <person name="Ioannidis P."/>
            <person name="Waterhouse R.M."/>
            <person name="Zdobnov E.M."/>
            <person name="James P.J."/>
            <person name="Bagnall N.H."/>
            <person name="Kotze A.C."/>
            <person name="Gibbs R.A."/>
            <person name="Richards S."/>
            <person name="Batterham P."/>
            <person name="Gasser R.B."/>
        </authorList>
    </citation>
    <scope>NUCLEOTIDE SEQUENCE [LARGE SCALE GENOMIC DNA]</scope>
    <source>
        <strain evidence="8 9">LS</strain>
        <tissue evidence="8">Full body</tissue>
    </source>
</reference>
<dbReference type="SMART" id="SM00355">
    <property type="entry name" value="ZnF_C2H2"/>
    <property type="match status" value="7"/>
</dbReference>
<feature type="compositionally biased region" description="Basic residues" evidence="6">
    <location>
        <begin position="638"/>
        <end position="648"/>
    </location>
</feature>
<dbReference type="GO" id="GO:0043565">
    <property type="term" value="F:sequence-specific DNA binding"/>
    <property type="evidence" value="ECO:0007669"/>
    <property type="project" value="TreeGrafter"/>
</dbReference>
<dbReference type="AlphaFoldDB" id="A0A0L0C9M9"/>
<dbReference type="SUPFAM" id="SSF57667">
    <property type="entry name" value="beta-beta-alpha zinc fingers"/>
    <property type="match status" value="2"/>
</dbReference>
<feature type="compositionally biased region" description="Basic and acidic residues" evidence="6">
    <location>
        <begin position="718"/>
        <end position="754"/>
    </location>
</feature>
<organism evidence="8 9">
    <name type="scientific">Lucilia cuprina</name>
    <name type="common">Green bottle fly</name>
    <name type="synonym">Australian sheep blowfly</name>
    <dbReference type="NCBI Taxonomy" id="7375"/>
    <lineage>
        <taxon>Eukaryota</taxon>
        <taxon>Metazoa</taxon>
        <taxon>Ecdysozoa</taxon>
        <taxon>Arthropoda</taxon>
        <taxon>Hexapoda</taxon>
        <taxon>Insecta</taxon>
        <taxon>Pterygota</taxon>
        <taxon>Neoptera</taxon>
        <taxon>Endopterygota</taxon>
        <taxon>Diptera</taxon>
        <taxon>Brachycera</taxon>
        <taxon>Muscomorpha</taxon>
        <taxon>Oestroidea</taxon>
        <taxon>Calliphoridae</taxon>
        <taxon>Luciliinae</taxon>
        <taxon>Lucilia</taxon>
    </lineage>
</organism>
<dbReference type="PROSITE" id="PS50157">
    <property type="entry name" value="ZINC_FINGER_C2H2_2"/>
    <property type="match status" value="1"/>
</dbReference>
<dbReference type="PANTHER" id="PTHR24408">
    <property type="entry name" value="ZINC FINGER PROTEIN"/>
    <property type="match status" value="1"/>
</dbReference>
<evidence type="ECO:0000259" key="7">
    <source>
        <dbReference type="PROSITE" id="PS50157"/>
    </source>
</evidence>
<evidence type="ECO:0000256" key="2">
    <source>
        <dbReference type="ARBA" id="ARBA00022737"/>
    </source>
</evidence>
<evidence type="ECO:0000256" key="4">
    <source>
        <dbReference type="ARBA" id="ARBA00022833"/>
    </source>
</evidence>
<proteinExistence type="predicted"/>
<keyword evidence="1" id="KW-0479">Metal-binding</keyword>
<dbReference type="OrthoDB" id="9970574at2759"/>
<evidence type="ECO:0000256" key="3">
    <source>
        <dbReference type="ARBA" id="ARBA00022771"/>
    </source>
</evidence>
<gene>
    <name evidence="8" type="ORF">FF38_13779</name>
</gene>
<feature type="compositionally biased region" description="Polar residues" evidence="6">
    <location>
        <begin position="265"/>
        <end position="286"/>
    </location>
</feature>
<dbReference type="GO" id="GO:0000981">
    <property type="term" value="F:DNA-binding transcription factor activity, RNA polymerase II-specific"/>
    <property type="evidence" value="ECO:0007669"/>
    <property type="project" value="TreeGrafter"/>
</dbReference>
<feature type="compositionally biased region" description="Basic and acidic residues" evidence="6">
    <location>
        <begin position="231"/>
        <end position="240"/>
    </location>
</feature>
<feature type="region of interest" description="Disordered" evidence="6">
    <location>
        <begin position="623"/>
        <end position="650"/>
    </location>
</feature>
<keyword evidence="3 5" id="KW-0863">Zinc-finger</keyword>
<dbReference type="PROSITE" id="PS00028">
    <property type="entry name" value="ZINC_FINGER_C2H2_1"/>
    <property type="match status" value="5"/>
</dbReference>
<dbReference type="Proteomes" id="UP000037069">
    <property type="component" value="Unassembled WGS sequence"/>
</dbReference>
<dbReference type="InterPro" id="IPR036236">
    <property type="entry name" value="Znf_C2H2_sf"/>
</dbReference>
<feature type="compositionally biased region" description="Polar residues" evidence="6">
    <location>
        <begin position="247"/>
        <end position="258"/>
    </location>
</feature>
<feature type="region of interest" description="Disordered" evidence="6">
    <location>
        <begin position="230"/>
        <end position="293"/>
    </location>
</feature>
<evidence type="ECO:0000256" key="6">
    <source>
        <dbReference type="SAM" id="MobiDB-lite"/>
    </source>
</evidence>
<dbReference type="GO" id="GO:0008270">
    <property type="term" value="F:zinc ion binding"/>
    <property type="evidence" value="ECO:0007669"/>
    <property type="project" value="UniProtKB-KW"/>
</dbReference>